<dbReference type="AlphaFoldDB" id="A0AAN7YC99"/>
<feature type="compositionally biased region" description="Basic and acidic residues" evidence="1">
    <location>
        <begin position="38"/>
        <end position="47"/>
    </location>
</feature>
<accession>A0AAN7YC99</accession>
<dbReference type="EMBL" id="JAVRRL010000105">
    <property type="protein sequence ID" value="KAK5107815.1"/>
    <property type="molecule type" value="Genomic_DNA"/>
</dbReference>
<evidence type="ECO:0000313" key="2">
    <source>
        <dbReference type="EMBL" id="KAK5107815.1"/>
    </source>
</evidence>
<comment type="caution">
    <text evidence="2">The sequence shown here is derived from an EMBL/GenBank/DDBJ whole genome shotgun (WGS) entry which is preliminary data.</text>
</comment>
<feature type="region of interest" description="Disordered" evidence="1">
    <location>
        <begin position="1"/>
        <end position="47"/>
    </location>
</feature>
<evidence type="ECO:0000313" key="3">
    <source>
        <dbReference type="Proteomes" id="UP001310890"/>
    </source>
</evidence>
<feature type="compositionally biased region" description="Acidic residues" evidence="1">
    <location>
        <begin position="26"/>
        <end position="37"/>
    </location>
</feature>
<protein>
    <submittedName>
        <fullName evidence="2">Uncharacterized protein</fullName>
    </submittedName>
</protein>
<evidence type="ECO:0000256" key="1">
    <source>
        <dbReference type="SAM" id="MobiDB-lite"/>
    </source>
</evidence>
<proteinExistence type="predicted"/>
<reference evidence="2" key="1">
    <citation type="submission" date="2023-08" db="EMBL/GenBank/DDBJ databases">
        <title>Black Yeasts Isolated from many extreme environments.</title>
        <authorList>
            <person name="Coleine C."/>
            <person name="Stajich J.E."/>
            <person name="Selbmann L."/>
        </authorList>
    </citation>
    <scope>NUCLEOTIDE SEQUENCE</scope>
    <source>
        <strain evidence="2">CCFEE 5401</strain>
    </source>
</reference>
<sequence length="293" mass="32776">MASSSSRTVRENTGGTTADPRNAGPDSDDDDGDDGDDDNRSSSDEESDWRLEILQIVSVFHPNYLSPQEFISNGRGTSNGDQLTRRLASALVQLVRSDDDLRILREAIPIAGPLWTEQLVTNMERRFRTIEDGLLRNISNMRDGQDVVGTISMLRTLFTAMDGIRASYFPRVSAGSRNAFASLMVSMMTWMLRSNGDRYAATPRPASAGSTIHGENRLISCFLSAQSQPQLFIGVVNRFDGHLQHEALRLRQLFERVDGHFRAGLEGDSDEVHRQTLWQLRLHLERLAQNARA</sequence>
<dbReference type="Proteomes" id="UP001310890">
    <property type="component" value="Unassembled WGS sequence"/>
</dbReference>
<name>A0AAN7YC99_9PEZI</name>
<feature type="compositionally biased region" description="Polar residues" evidence="1">
    <location>
        <begin position="1"/>
        <end position="16"/>
    </location>
</feature>
<gene>
    <name evidence="2" type="ORF">LTR62_000629</name>
</gene>
<organism evidence="2 3">
    <name type="scientific">Meristemomyces frigidus</name>
    <dbReference type="NCBI Taxonomy" id="1508187"/>
    <lineage>
        <taxon>Eukaryota</taxon>
        <taxon>Fungi</taxon>
        <taxon>Dikarya</taxon>
        <taxon>Ascomycota</taxon>
        <taxon>Pezizomycotina</taxon>
        <taxon>Dothideomycetes</taxon>
        <taxon>Dothideomycetidae</taxon>
        <taxon>Mycosphaerellales</taxon>
        <taxon>Teratosphaeriaceae</taxon>
        <taxon>Meristemomyces</taxon>
    </lineage>
</organism>